<dbReference type="EMBL" id="CADCUO010000161">
    <property type="protein sequence ID" value="CAA9403981.1"/>
    <property type="molecule type" value="Genomic_DNA"/>
</dbReference>
<accession>A0A6J4P2D5</accession>
<evidence type="ECO:0000259" key="5">
    <source>
        <dbReference type="PROSITE" id="PS51898"/>
    </source>
</evidence>
<reference evidence="7" key="1">
    <citation type="submission" date="2020-02" db="EMBL/GenBank/DDBJ databases">
        <authorList>
            <person name="Meier V. D."/>
        </authorList>
    </citation>
    <scope>NUCLEOTIDE SEQUENCE</scope>
    <source>
        <strain evidence="7">AVDCRST_MAG75</strain>
    </source>
</reference>
<dbReference type="PANTHER" id="PTHR30349:SF41">
    <property type="entry name" value="INTEGRASE_RECOMBINASE PROTEIN MJ0367-RELATED"/>
    <property type="match status" value="1"/>
</dbReference>
<protein>
    <recommendedName>
        <fullName evidence="8">Integrase</fullName>
    </recommendedName>
</protein>
<feature type="domain" description="Tyr recombinase" evidence="5">
    <location>
        <begin position="151"/>
        <end position="328"/>
    </location>
</feature>
<evidence type="ECO:0000256" key="4">
    <source>
        <dbReference type="PROSITE-ProRule" id="PRU01248"/>
    </source>
</evidence>
<dbReference type="InterPro" id="IPR010998">
    <property type="entry name" value="Integrase_recombinase_N"/>
</dbReference>
<keyword evidence="2 4" id="KW-0238">DNA-binding</keyword>
<evidence type="ECO:0000256" key="3">
    <source>
        <dbReference type="ARBA" id="ARBA00023172"/>
    </source>
</evidence>
<dbReference type="InterPro" id="IPR002104">
    <property type="entry name" value="Integrase_catalytic"/>
</dbReference>
<gene>
    <name evidence="7" type="ORF">AVDCRST_MAG75-2318</name>
</gene>
<name>A0A6J4P2D5_9ACTN</name>
<evidence type="ECO:0000256" key="2">
    <source>
        <dbReference type="ARBA" id="ARBA00023125"/>
    </source>
</evidence>
<evidence type="ECO:0000256" key="1">
    <source>
        <dbReference type="ARBA" id="ARBA00008857"/>
    </source>
</evidence>
<organism evidence="7">
    <name type="scientific">uncultured Propionibacteriaceae bacterium</name>
    <dbReference type="NCBI Taxonomy" id="257457"/>
    <lineage>
        <taxon>Bacteria</taxon>
        <taxon>Bacillati</taxon>
        <taxon>Actinomycetota</taxon>
        <taxon>Actinomycetes</taxon>
        <taxon>Propionibacteriales</taxon>
        <taxon>Propionibacteriaceae</taxon>
        <taxon>environmental samples</taxon>
    </lineage>
</organism>
<dbReference type="Pfam" id="PF13102">
    <property type="entry name" value="Phage_int_SAM_5"/>
    <property type="match status" value="1"/>
</dbReference>
<evidence type="ECO:0000313" key="7">
    <source>
        <dbReference type="EMBL" id="CAA9403981.1"/>
    </source>
</evidence>
<dbReference type="InterPro" id="IPR025269">
    <property type="entry name" value="SAM-like_dom"/>
</dbReference>
<dbReference type="PANTHER" id="PTHR30349">
    <property type="entry name" value="PHAGE INTEGRASE-RELATED"/>
    <property type="match status" value="1"/>
</dbReference>
<dbReference type="CDD" id="cd00796">
    <property type="entry name" value="INT_Rci_Hp1_C"/>
    <property type="match status" value="1"/>
</dbReference>
<dbReference type="PROSITE" id="PS51900">
    <property type="entry name" value="CB"/>
    <property type="match status" value="1"/>
</dbReference>
<feature type="domain" description="Core-binding (CB)" evidence="6">
    <location>
        <begin position="34"/>
        <end position="127"/>
    </location>
</feature>
<dbReference type="Pfam" id="PF00589">
    <property type="entry name" value="Phage_integrase"/>
    <property type="match status" value="1"/>
</dbReference>
<evidence type="ECO:0000259" key="6">
    <source>
        <dbReference type="PROSITE" id="PS51900"/>
    </source>
</evidence>
<sequence>MSALAIETSVQPTAPAGGLSKLDRTWAPTAQRQPQLAVTARRYLAQIDVSLSPASVKVADQTLRMFCLFLAEQHPLVSGFAQVDRTVVEDFKRWLVARPGAKTASRASSNTVRQRLGTLRTFFDRIIEWDWTDAPARTPIFSVDLPIVDDPLPKFLDDAQAAALLRTASADSDPLRRLLIHLLLRTGMRAGELCRLEAGAVVSMRDGHWLKIPLGKLHNDRYIPLHPHLVELLSTWSRRHDDHGTGRLLTRQGRRLSVSMVARIVARVADDAGLGHVHPHQLRHTFATQAVNRGMRIEAIGAMLGHRTLRMTLIYARIANHTVADEYRTASDSVDALYAEPDLPGTKSRASDLAESEPMRQLRLEHRRMLGNGWCTRPAKLDCAFETICEGCGFFQTTIAFRPTLQAQHDDAVTKGQDSRAELFSKLLDNPASRATG</sequence>
<dbReference type="Gene3D" id="1.10.150.130">
    <property type="match status" value="1"/>
</dbReference>
<evidence type="ECO:0008006" key="8">
    <source>
        <dbReference type="Google" id="ProtNLM"/>
    </source>
</evidence>
<dbReference type="InterPro" id="IPR050090">
    <property type="entry name" value="Tyrosine_recombinase_XerCD"/>
</dbReference>
<dbReference type="Gene3D" id="1.10.443.10">
    <property type="entry name" value="Intergrase catalytic core"/>
    <property type="match status" value="1"/>
</dbReference>
<dbReference type="SUPFAM" id="SSF56349">
    <property type="entry name" value="DNA breaking-rejoining enzymes"/>
    <property type="match status" value="1"/>
</dbReference>
<dbReference type="InterPro" id="IPR044068">
    <property type="entry name" value="CB"/>
</dbReference>
<keyword evidence="3" id="KW-0233">DNA recombination</keyword>
<dbReference type="InterPro" id="IPR013762">
    <property type="entry name" value="Integrase-like_cat_sf"/>
</dbReference>
<dbReference type="InterPro" id="IPR011010">
    <property type="entry name" value="DNA_brk_join_enz"/>
</dbReference>
<dbReference type="AlphaFoldDB" id="A0A6J4P2D5"/>
<dbReference type="GO" id="GO:0015074">
    <property type="term" value="P:DNA integration"/>
    <property type="evidence" value="ECO:0007669"/>
    <property type="project" value="InterPro"/>
</dbReference>
<dbReference type="GO" id="GO:0006310">
    <property type="term" value="P:DNA recombination"/>
    <property type="evidence" value="ECO:0007669"/>
    <property type="project" value="UniProtKB-KW"/>
</dbReference>
<proteinExistence type="inferred from homology"/>
<dbReference type="GO" id="GO:0003677">
    <property type="term" value="F:DNA binding"/>
    <property type="evidence" value="ECO:0007669"/>
    <property type="project" value="UniProtKB-UniRule"/>
</dbReference>
<dbReference type="PROSITE" id="PS51898">
    <property type="entry name" value="TYR_RECOMBINASE"/>
    <property type="match status" value="1"/>
</dbReference>
<comment type="similarity">
    <text evidence="1">Belongs to the 'phage' integrase family.</text>
</comment>